<dbReference type="KEGG" id="dpx:DAPPUDRAFT_245691"/>
<dbReference type="InterPro" id="IPR035914">
    <property type="entry name" value="Sperma_CUB_dom_sf"/>
</dbReference>
<evidence type="ECO:0000259" key="3">
    <source>
        <dbReference type="PROSITE" id="PS01180"/>
    </source>
</evidence>
<organism evidence="4 5">
    <name type="scientific">Daphnia pulex</name>
    <name type="common">Water flea</name>
    <dbReference type="NCBI Taxonomy" id="6669"/>
    <lineage>
        <taxon>Eukaryota</taxon>
        <taxon>Metazoa</taxon>
        <taxon>Ecdysozoa</taxon>
        <taxon>Arthropoda</taxon>
        <taxon>Crustacea</taxon>
        <taxon>Branchiopoda</taxon>
        <taxon>Diplostraca</taxon>
        <taxon>Cladocera</taxon>
        <taxon>Anomopoda</taxon>
        <taxon>Daphniidae</taxon>
        <taxon>Daphnia</taxon>
    </lineage>
</organism>
<dbReference type="SUPFAM" id="SSF49854">
    <property type="entry name" value="Spermadhesin, CUB domain"/>
    <property type="match status" value="1"/>
</dbReference>
<dbReference type="PANTHER" id="PTHR46908">
    <property type="entry name" value="CUBILIN-LIKE PROTEIN"/>
    <property type="match status" value="1"/>
</dbReference>
<gene>
    <name evidence="4" type="ORF">DAPPUDRAFT_245691</name>
</gene>
<protein>
    <recommendedName>
        <fullName evidence="3">CUB domain-containing protein</fullName>
    </recommendedName>
</protein>
<dbReference type="InParanoid" id="E9GNV3"/>
<evidence type="ECO:0000313" key="5">
    <source>
        <dbReference type="Proteomes" id="UP000000305"/>
    </source>
</evidence>
<dbReference type="Gene3D" id="2.60.120.290">
    <property type="entry name" value="Spermadhesin, CUB domain"/>
    <property type="match status" value="1"/>
</dbReference>
<dbReference type="InterPro" id="IPR000859">
    <property type="entry name" value="CUB_dom"/>
</dbReference>
<dbReference type="Pfam" id="PF00431">
    <property type="entry name" value="CUB"/>
    <property type="match status" value="1"/>
</dbReference>
<evidence type="ECO:0000313" key="4">
    <source>
        <dbReference type="EMBL" id="EFX78884.1"/>
    </source>
</evidence>
<dbReference type="OrthoDB" id="6345439at2759"/>
<feature type="domain" description="CUB" evidence="3">
    <location>
        <begin position="24"/>
        <end position="85"/>
    </location>
</feature>
<dbReference type="InterPro" id="IPR052129">
    <property type="entry name" value="Spermadhesin-Link_domain"/>
</dbReference>
<dbReference type="PROSITE" id="PS01180">
    <property type="entry name" value="CUB"/>
    <property type="match status" value="1"/>
</dbReference>
<keyword evidence="5" id="KW-1185">Reference proteome</keyword>
<dbReference type="PhylomeDB" id="E9GNV3"/>
<proteinExistence type="predicted"/>
<dbReference type="CDD" id="cd00041">
    <property type="entry name" value="CUB"/>
    <property type="match status" value="1"/>
</dbReference>
<dbReference type="PANTHER" id="PTHR46908:SF8">
    <property type="entry name" value="C-TYPE LECTIN DOMAIN-CONTAINING PROTEIN"/>
    <property type="match status" value="1"/>
</dbReference>
<name>E9GNV3_DAPPU</name>
<sequence length="85" mass="9187">MADCSVVGLQESCYPLCARDGGDCGSCKNVTEDGGIIESPNFPDEYSSNLSCLFTINAPPEKKINLTFTEVSVKECCDFITAYCK</sequence>
<evidence type="ECO:0000256" key="2">
    <source>
        <dbReference type="PROSITE-ProRule" id="PRU00059"/>
    </source>
</evidence>
<keyword evidence="1" id="KW-1015">Disulfide bond</keyword>
<dbReference type="Proteomes" id="UP000000305">
    <property type="component" value="Unassembled WGS sequence"/>
</dbReference>
<dbReference type="AlphaFoldDB" id="E9GNV3"/>
<dbReference type="HOGENOM" id="CLU_2514954_0_0_1"/>
<evidence type="ECO:0000256" key="1">
    <source>
        <dbReference type="ARBA" id="ARBA00023157"/>
    </source>
</evidence>
<dbReference type="EMBL" id="GL732555">
    <property type="protein sequence ID" value="EFX78884.1"/>
    <property type="molecule type" value="Genomic_DNA"/>
</dbReference>
<reference evidence="4 5" key="1">
    <citation type="journal article" date="2011" name="Science">
        <title>The ecoresponsive genome of Daphnia pulex.</title>
        <authorList>
            <person name="Colbourne J.K."/>
            <person name="Pfrender M.E."/>
            <person name="Gilbert D."/>
            <person name="Thomas W.K."/>
            <person name="Tucker A."/>
            <person name="Oakley T.H."/>
            <person name="Tokishita S."/>
            <person name="Aerts A."/>
            <person name="Arnold G.J."/>
            <person name="Basu M.K."/>
            <person name="Bauer D.J."/>
            <person name="Caceres C.E."/>
            <person name="Carmel L."/>
            <person name="Casola C."/>
            <person name="Choi J.H."/>
            <person name="Detter J.C."/>
            <person name="Dong Q."/>
            <person name="Dusheyko S."/>
            <person name="Eads B.D."/>
            <person name="Frohlich T."/>
            <person name="Geiler-Samerotte K.A."/>
            <person name="Gerlach D."/>
            <person name="Hatcher P."/>
            <person name="Jogdeo S."/>
            <person name="Krijgsveld J."/>
            <person name="Kriventseva E.V."/>
            <person name="Kultz D."/>
            <person name="Laforsch C."/>
            <person name="Lindquist E."/>
            <person name="Lopez J."/>
            <person name="Manak J.R."/>
            <person name="Muller J."/>
            <person name="Pangilinan J."/>
            <person name="Patwardhan R.P."/>
            <person name="Pitluck S."/>
            <person name="Pritham E.J."/>
            <person name="Rechtsteiner A."/>
            <person name="Rho M."/>
            <person name="Rogozin I.B."/>
            <person name="Sakarya O."/>
            <person name="Salamov A."/>
            <person name="Schaack S."/>
            <person name="Shapiro H."/>
            <person name="Shiga Y."/>
            <person name="Skalitzky C."/>
            <person name="Smith Z."/>
            <person name="Souvorov A."/>
            <person name="Sung W."/>
            <person name="Tang Z."/>
            <person name="Tsuchiya D."/>
            <person name="Tu H."/>
            <person name="Vos H."/>
            <person name="Wang M."/>
            <person name="Wolf Y.I."/>
            <person name="Yamagata H."/>
            <person name="Yamada T."/>
            <person name="Ye Y."/>
            <person name="Shaw J.R."/>
            <person name="Andrews J."/>
            <person name="Crease T.J."/>
            <person name="Tang H."/>
            <person name="Lucas S.M."/>
            <person name="Robertson H.M."/>
            <person name="Bork P."/>
            <person name="Koonin E.V."/>
            <person name="Zdobnov E.M."/>
            <person name="Grigoriev I.V."/>
            <person name="Lynch M."/>
            <person name="Boore J.L."/>
        </authorList>
    </citation>
    <scope>NUCLEOTIDE SEQUENCE [LARGE SCALE GENOMIC DNA]</scope>
</reference>
<comment type="caution">
    <text evidence="2">Lacks conserved residue(s) required for the propagation of feature annotation.</text>
</comment>
<accession>E9GNV3</accession>